<dbReference type="Proteomes" id="UP000020077">
    <property type="component" value="Unassembled WGS sequence"/>
</dbReference>
<keyword evidence="3" id="KW-0732">Signal</keyword>
<feature type="region of interest" description="Disordered" evidence="1">
    <location>
        <begin position="892"/>
        <end position="920"/>
    </location>
</feature>
<proteinExistence type="predicted"/>
<name>A0A080M3Q3_9PROT</name>
<feature type="signal peptide" evidence="3">
    <location>
        <begin position="1"/>
        <end position="20"/>
    </location>
</feature>
<comment type="caution">
    <text evidence="4">The sequence shown here is derived from an EMBL/GenBank/DDBJ whole genome shotgun (WGS) entry which is preliminary data.</text>
</comment>
<feature type="transmembrane region" description="Helical" evidence="2">
    <location>
        <begin position="355"/>
        <end position="375"/>
    </location>
</feature>
<gene>
    <name evidence="4" type="ORF">AW09_003080</name>
</gene>
<feature type="compositionally biased region" description="Basic and acidic residues" evidence="1">
    <location>
        <begin position="903"/>
        <end position="920"/>
    </location>
</feature>
<keyword evidence="2" id="KW-1133">Transmembrane helix</keyword>
<reference evidence="4 5" key="1">
    <citation type="submission" date="2014-02" db="EMBL/GenBank/DDBJ databases">
        <title>Expanding our view of genomic diversity in Candidatus Accumulibacter clades.</title>
        <authorList>
            <person name="Skennerton C.T."/>
            <person name="Barr J.J."/>
            <person name="Slater F.R."/>
            <person name="Bond P.L."/>
            <person name="Tyson G.W."/>
        </authorList>
    </citation>
    <scope>NUCLEOTIDE SEQUENCE [LARGE SCALE GENOMIC DNA]</scope>
    <source>
        <strain evidence="5">BA-91</strain>
    </source>
</reference>
<keyword evidence="2" id="KW-0812">Transmembrane</keyword>
<evidence type="ECO:0000313" key="5">
    <source>
        <dbReference type="Proteomes" id="UP000020077"/>
    </source>
</evidence>
<evidence type="ECO:0000256" key="1">
    <source>
        <dbReference type="SAM" id="MobiDB-lite"/>
    </source>
</evidence>
<accession>A0A080M3Q3</accession>
<protein>
    <submittedName>
        <fullName evidence="4">Uncharacterized protein</fullName>
    </submittedName>
</protein>
<evidence type="ECO:0000256" key="3">
    <source>
        <dbReference type="SAM" id="SignalP"/>
    </source>
</evidence>
<sequence>MPRILTVLLLFLVCMPLAQARSRDLGPVPVDGPAAQATLPDRQKRVIRELACGVEWTFIRQKLTLSERPHEIMIAKAAVIAGLIDPHHRHCETTQVFEVREWENLLPEWPSLQAAIDALDQDLNKLLPPDPARPGQVADTLKRLLNGFATQVFGGACDEVVPQVEPRIVTRADPAGKAVEYRVSYSISPACLERQINSVILDRRFVREGNPGSSGLPCHLFGSPPKADWDMAVTLLTRLTFLLRKAAALHPLTPESADAMDKLQKRLLTLSGGKAQEVHPLWHCGNPDNQYGSARDRLDDNRFYDPDLGRDVDGDAEGSDTGDDFLDFLALLLLFLALILAGIALALLAALLAAIVGPILAAIIITVLTALAVAAEVPQIALGALFGGVEETENHLFMQNSSKYLKNEMLIEESAAIGDTDAVGDYQAYNREIHAWFMERLQRVADEDFAEFNAKPYGRLSFTALLNVHDFACQAGVPPCAGNDAHLVTGVAAVGDLTSAKMALGSNQGRRIVPFRRLAHANTDYTLGKLEKDHSKRAAVASLFDLAGIADHQIAAMQLWAGQTFHGPDGRASEPGLAEMIWEATSNYTPHRLVLDLALVKTPWTQTLHHAGWERYSSGRSWLLTAGGTESGYAQGFRTPTGTIYPSAFIKWSDRGAGVPTTLMVSSGKRLPACEAAGSCVGLPPARLEQPRRQAQFADFIRFEGKIVTWARDEEDEPMSFNDNFCVHGSFACGINMKIPDFLRACMAGSESAALPVGRQFSIIDSANCTWWDNGDATDDVFVVVYEQACKGGNGCGTGAKWGFIEVVPREQAPTRKDLHDQVLAANTANFDEMTSKSGQGTLTYASRSNGVIKFDAHGSWVSEAGGVAQAHGAVPAWPRAQGEVINRTGPASYRIRNPRTGETMHIDFSDKENPKRVLP</sequence>
<dbReference type="AlphaFoldDB" id="A0A080M3Q3"/>
<organism evidence="4 5">
    <name type="scientific">Candidatus Accumulibacter phosphatis</name>
    <dbReference type="NCBI Taxonomy" id="327160"/>
    <lineage>
        <taxon>Bacteria</taxon>
        <taxon>Pseudomonadati</taxon>
        <taxon>Pseudomonadota</taxon>
        <taxon>Betaproteobacteria</taxon>
        <taxon>Candidatus Accumulibacter</taxon>
    </lineage>
</organism>
<feature type="chain" id="PRO_5001750682" evidence="3">
    <location>
        <begin position="21"/>
        <end position="920"/>
    </location>
</feature>
<evidence type="ECO:0000313" key="4">
    <source>
        <dbReference type="EMBL" id="KFB71779.1"/>
    </source>
</evidence>
<keyword evidence="2" id="KW-0472">Membrane</keyword>
<evidence type="ECO:0000256" key="2">
    <source>
        <dbReference type="SAM" id="Phobius"/>
    </source>
</evidence>
<dbReference type="EMBL" id="JDVG02000494">
    <property type="protein sequence ID" value="KFB71779.1"/>
    <property type="molecule type" value="Genomic_DNA"/>
</dbReference>
<feature type="transmembrane region" description="Helical" evidence="2">
    <location>
        <begin position="328"/>
        <end position="348"/>
    </location>
</feature>